<evidence type="ECO:0000313" key="2">
    <source>
        <dbReference type="EMBL" id="JAD61747.1"/>
    </source>
</evidence>
<dbReference type="EMBL" id="GBRH01236148">
    <property type="protein sequence ID" value="JAD61747.1"/>
    <property type="molecule type" value="Transcribed_RNA"/>
</dbReference>
<name>A0A0A9BR19_ARUDO</name>
<organism evidence="2">
    <name type="scientific">Arundo donax</name>
    <name type="common">Giant reed</name>
    <name type="synonym">Donax arundinaceus</name>
    <dbReference type="NCBI Taxonomy" id="35708"/>
    <lineage>
        <taxon>Eukaryota</taxon>
        <taxon>Viridiplantae</taxon>
        <taxon>Streptophyta</taxon>
        <taxon>Embryophyta</taxon>
        <taxon>Tracheophyta</taxon>
        <taxon>Spermatophyta</taxon>
        <taxon>Magnoliopsida</taxon>
        <taxon>Liliopsida</taxon>
        <taxon>Poales</taxon>
        <taxon>Poaceae</taxon>
        <taxon>PACMAD clade</taxon>
        <taxon>Arundinoideae</taxon>
        <taxon>Arundineae</taxon>
        <taxon>Arundo</taxon>
    </lineage>
</organism>
<accession>A0A0A9BR19</accession>
<reference evidence="2" key="1">
    <citation type="submission" date="2014-09" db="EMBL/GenBank/DDBJ databases">
        <authorList>
            <person name="Magalhaes I.L.F."/>
            <person name="Oliveira U."/>
            <person name="Santos F.R."/>
            <person name="Vidigal T.H.D.A."/>
            <person name="Brescovit A.D."/>
            <person name="Santos A.J."/>
        </authorList>
    </citation>
    <scope>NUCLEOTIDE SEQUENCE</scope>
    <source>
        <tissue evidence="2">Shoot tissue taken approximately 20 cm above the soil surface</tissue>
    </source>
</reference>
<feature type="region of interest" description="Disordered" evidence="1">
    <location>
        <begin position="70"/>
        <end position="89"/>
    </location>
</feature>
<dbReference type="AlphaFoldDB" id="A0A0A9BR19"/>
<proteinExistence type="predicted"/>
<reference evidence="2" key="2">
    <citation type="journal article" date="2015" name="Data Brief">
        <title>Shoot transcriptome of the giant reed, Arundo donax.</title>
        <authorList>
            <person name="Barrero R.A."/>
            <person name="Guerrero F.D."/>
            <person name="Moolhuijzen P."/>
            <person name="Goolsby J.A."/>
            <person name="Tidwell J."/>
            <person name="Bellgard S.E."/>
            <person name="Bellgard M.I."/>
        </authorList>
    </citation>
    <scope>NUCLEOTIDE SEQUENCE</scope>
    <source>
        <tissue evidence="2">Shoot tissue taken approximately 20 cm above the soil surface</tissue>
    </source>
</reference>
<protein>
    <submittedName>
        <fullName evidence="2">CIPK21</fullName>
    </submittedName>
</protein>
<evidence type="ECO:0000256" key="1">
    <source>
        <dbReference type="SAM" id="MobiDB-lite"/>
    </source>
</evidence>
<sequence length="89" mass="9907">MCSPPNQMNCQFADPHSACSIGFCRTLYMLLDPQWTWTLQRHSVQVSPRSPRPEESDQVCSLQAICCPEASPQSSPFSTLTGSHPELQP</sequence>
<feature type="compositionally biased region" description="Polar residues" evidence="1">
    <location>
        <begin position="71"/>
        <end position="82"/>
    </location>
</feature>